<evidence type="ECO:0000313" key="10">
    <source>
        <dbReference type="Proteomes" id="UP001304243"/>
    </source>
</evidence>
<organism evidence="9 10">
    <name type="scientific">Mucor velutinosus</name>
    <dbReference type="NCBI Taxonomy" id="708070"/>
    <lineage>
        <taxon>Eukaryota</taxon>
        <taxon>Fungi</taxon>
        <taxon>Fungi incertae sedis</taxon>
        <taxon>Mucoromycota</taxon>
        <taxon>Mucoromycotina</taxon>
        <taxon>Mucoromycetes</taxon>
        <taxon>Mucorales</taxon>
        <taxon>Mucorineae</taxon>
        <taxon>Mucoraceae</taxon>
        <taxon>Mucor</taxon>
    </lineage>
</organism>
<dbReference type="GO" id="GO:0003677">
    <property type="term" value="F:DNA binding"/>
    <property type="evidence" value="ECO:0007669"/>
    <property type="project" value="UniProtKB-KW"/>
</dbReference>
<keyword evidence="6 7" id="KW-0539">Nucleus</keyword>
<dbReference type="GO" id="GO:0016251">
    <property type="term" value="F:RNA polymerase II general transcription initiation factor activity"/>
    <property type="evidence" value="ECO:0007669"/>
    <property type="project" value="TreeGrafter"/>
</dbReference>
<feature type="compositionally biased region" description="Basic and acidic residues" evidence="8">
    <location>
        <begin position="440"/>
        <end position="451"/>
    </location>
</feature>
<dbReference type="AlphaFoldDB" id="A0AAN7DGR3"/>
<dbReference type="GO" id="GO:0001096">
    <property type="term" value="F:TFIIF-class transcription factor complex binding"/>
    <property type="evidence" value="ECO:0007669"/>
    <property type="project" value="TreeGrafter"/>
</dbReference>
<dbReference type="GO" id="GO:0005674">
    <property type="term" value="C:transcription factor TFIIF complex"/>
    <property type="evidence" value="ECO:0007669"/>
    <property type="project" value="TreeGrafter"/>
</dbReference>
<reference evidence="9 10" key="1">
    <citation type="submission" date="2022-11" db="EMBL/GenBank/DDBJ databases">
        <title>Mucor velutinosus strain NIH1002 WGS.</title>
        <authorList>
            <person name="Subramanian P."/>
            <person name="Mullikin J.C."/>
            <person name="Segre J.A."/>
            <person name="Zelazny A.M."/>
        </authorList>
    </citation>
    <scope>NUCLEOTIDE SEQUENCE [LARGE SCALE GENOMIC DNA]</scope>
    <source>
        <strain evidence="9 10">NIH1002</strain>
    </source>
</reference>
<dbReference type="Pfam" id="PF05793">
    <property type="entry name" value="TFIIF_alpha"/>
    <property type="match status" value="1"/>
</dbReference>
<comment type="caution">
    <text evidence="9">The sequence shown here is derived from an EMBL/GenBank/DDBJ whole genome shotgun (WGS) entry which is preliminary data.</text>
</comment>
<dbReference type="PANTHER" id="PTHR13011:SF0">
    <property type="entry name" value="GENERAL TRANSCRIPTION FACTOR IIF SUBUNIT 1"/>
    <property type="match status" value="1"/>
</dbReference>
<feature type="compositionally biased region" description="Acidic residues" evidence="8">
    <location>
        <begin position="427"/>
        <end position="439"/>
    </location>
</feature>
<keyword evidence="3 7" id="KW-0805">Transcription regulation</keyword>
<feature type="compositionally biased region" description="Acidic residues" evidence="8">
    <location>
        <begin position="332"/>
        <end position="359"/>
    </location>
</feature>
<feature type="compositionally biased region" description="Basic and acidic residues" evidence="8">
    <location>
        <begin position="402"/>
        <end position="413"/>
    </location>
</feature>
<feature type="compositionally biased region" description="Basic and acidic residues" evidence="8">
    <location>
        <begin position="360"/>
        <end position="372"/>
    </location>
</feature>
<comment type="subcellular location">
    <subcellularLocation>
        <location evidence="1 7">Nucleus</location>
    </subcellularLocation>
</comment>
<dbReference type="InterPro" id="IPR011039">
    <property type="entry name" value="TFIIF_interaction"/>
</dbReference>
<keyword evidence="10" id="KW-1185">Reference proteome</keyword>
<feature type="compositionally biased region" description="Basic and acidic residues" evidence="8">
    <location>
        <begin position="280"/>
        <end position="302"/>
    </location>
</feature>
<dbReference type="Proteomes" id="UP001304243">
    <property type="component" value="Unassembled WGS sequence"/>
</dbReference>
<name>A0AAN7DGR3_9FUNG</name>
<feature type="region of interest" description="Disordered" evidence="8">
    <location>
        <begin position="1"/>
        <end position="51"/>
    </location>
</feature>
<evidence type="ECO:0000256" key="4">
    <source>
        <dbReference type="ARBA" id="ARBA00023125"/>
    </source>
</evidence>
<dbReference type="RefSeq" id="XP_064681222.1">
    <property type="nucleotide sequence ID" value="XM_064821536.1"/>
</dbReference>
<sequence length="644" mass="72264">MSSIYNTSRTDKGKGRAVPRRGGGGPMRPGVGPQRMLQQHQLQMQQQQQQAEDITYSEFQLVSTSKRGKNHLMDFKGGSKHVEPKNFARPVKLHRKETNFLPYRQYIQNLNEQNAAAAAAKEAAAANAAAIMAGTPLPHPATKPAASDVEDLGGDAPTPSTQNQHGPKTGADTSLIAPLGGATRNKQMLFKKRTKQIYLAKEDTRELKEQEQRPWILEDYDGQNSFTGTYEGGQRSDYMFFVLTESGFKVMPVDRWYKFQPKRHFKTLSLEEAEEQLKKQQKREGSRWLMLNRKESEAEEAARPSSKLKLVDHDDHTKPDPDEDTGNRQDSDMDDLDFDDVFQDDDEATAEHEVEDEDVKDSKDRVKKEIKDYSISGTQEDADDAYDDMGKLTSEGKQMRKLVRDLEKNRAYESDDEDGDPYASSAEELDSDNDDDETSETEKEKEKEKKIPVPPKKKATAVSKPMMPKKAHTAKIKKEGMSKPIGRPGSPSLYMKKKEREGSSSPTPRPSSPLGNGRSSPLRPGSSPQHRPALSPPSPSSSPSSSQGSKEPTKKRKLEDSNSGESKHRKVAGSDDDLITEQEVIDTLRGKVMTTKEFLLSFRKRIKKDSRNRDIITALLRKVAKSNRSSDPNTRTLELKPEFN</sequence>
<feature type="compositionally biased region" description="Low complexity" evidence="8">
    <location>
        <begin position="517"/>
        <end position="528"/>
    </location>
</feature>
<dbReference type="GeneID" id="89945856"/>
<evidence type="ECO:0000256" key="7">
    <source>
        <dbReference type="RuleBase" id="RU366044"/>
    </source>
</evidence>
<proteinExistence type="inferred from homology"/>
<keyword evidence="4 7" id="KW-0238">DNA-binding</keyword>
<feature type="region of interest" description="Disordered" evidence="8">
    <location>
        <begin position="280"/>
        <end position="581"/>
    </location>
</feature>
<evidence type="ECO:0000256" key="5">
    <source>
        <dbReference type="ARBA" id="ARBA00023163"/>
    </source>
</evidence>
<dbReference type="PANTHER" id="PTHR13011">
    <property type="entry name" value="TFIIF-ALPHA"/>
    <property type="match status" value="1"/>
</dbReference>
<feature type="compositionally biased region" description="Basic and acidic residues" evidence="8">
    <location>
        <begin position="309"/>
        <end position="331"/>
    </location>
</feature>
<keyword evidence="5 7" id="KW-0804">Transcription</keyword>
<dbReference type="GO" id="GO:0006367">
    <property type="term" value="P:transcription initiation at RNA polymerase II promoter"/>
    <property type="evidence" value="ECO:0007669"/>
    <property type="project" value="InterPro"/>
</dbReference>
<feature type="region of interest" description="Disordered" evidence="8">
    <location>
        <begin position="137"/>
        <end position="178"/>
    </location>
</feature>
<dbReference type="InterPro" id="IPR008851">
    <property type="entry name" value="TFIIF-alpha"/>
</dbReference>
<evidence type="ECO:0000256" key="3">
    <source>
        <dbReference type="ARBA" id="ARBA00023015"/>
    </source>
</evidence>
<evidence type="ECO:0000256" key="8">
    <source>
        <dbReference type="SAM" id="MobiDB-lite"/>
    </source>
</evidence>
<comment type="function">
    <text evidence="7">TFIIF is a general transcription initiation factor that binds to RNA polymerase II and helps to recruit it to the initiation complex in collaboration with TFIIB. It promotes transcription elongation.</text>
</comment>
<evidence type="ECO:0000256" key="2">
    <source>
        <dbReference type="ARBA" id="ARBA00005249"/>
    </source>
</evidence>
<protein>
    <recommendedName>
        <fullName evidence="7">Transcription initiation factor IIF subunit alpha</fullName>
    </recommendedName>
</protein>
<dbReference type="EMBL" id="JASEJX010000015">
    <property type="protein sequence ID" value="KAK4514556.1"/>
    <property type="molecule type" value="Genomic_DNA"/>
</dbReference>
<gene>
    <name evidence="9" type="primary">PTAR1</name>
    <name evidence="9" type="ORF">ATC70_002154</name>
</gene>
<evidence type="ECO:0000256" key="1">
    <source>
        <dbReference type="ARBA" id="ARBA00004123"/>
    </source>
</evidence>
<evidence type="ECO:0000313" key="9">
    <source>
        <dbReference type="EMBL" id="KAK4514556.1"/>
    </source>
</evidence>
<accession>A0AAN7DGR3</accession>
<dbReference type="GO" id="GO:0032968">
    <property type="term" value="P:positive regulation of transcription elongation by RNA polymerase II"/>
    <property type="evidence" value="ECO:0007669"/>
    <property type="project" value="InterPro"/>
</dbReference>
<evidence type="ECO:0000256" key="6">
    <source>
        <dbReference type="ARBA" id="ARBA00023242"/>
    </source>
</evidence>
<feature type="compositionally biased region" description="Low complexity" evidence="8">
    <location>
        <begin position="28"/>
        <end position="50"/>
    </location>
</feature>
<comment type="similarity">
    <text evidence="2 7">Belongs to the TFIIF alpha subunit family.</text>
</comment>
<dbReference type="SUPFAM" id="SSF50916">
    <property type="entry name" value="Rap30/74 interaction domains"/>
    <property type="match status" value="1"/>
</dbReference>